<dbReference type="Proteomes" id="UP001458880">
    <property type="component" value="Unassembled WGS sequence"/>
</dbReference>
<dbReference type="EMBL" id="JASPKY010000028">
    <property type="protein sequence ID" value="KAK9751457.1"/>
    <property type="molecule type" value="Genomic_DNA"/>
</dbReference>
<gene>
    <name evidence="1" type="ORF">QE152_g5047</name>
</gene>
<organism evidence="1 2">
    <name type="scientific">Popillia japonica</name>
    <name type="common">Japanese beetle</name>
    <dbReference type="NCBI Taxonomy" id="7064"/>
    <lineage>
        <taxon>Eukaryota</taxon>
        <taxon>Metazoa</taxon>
        <taxon>Ecdysozoa</taxon>
        <taxon>Arthropoda</taxon>
        <taxon>Hexapoda</taxon>
        <taxon>Insecta</taxon>
        <taxon>Pterygota</taxon>
        <taxon>Neoptera</taxon>
        <taxon>Endopterygota</taxon>
        <taxon>Coleoptera</taxon>
        <taxon>Polyphaga</taxon>
        <taxon>Scarabaeiformia</taxon>
        <taxon>Scarabaeidae</taxon>
        <taxon>Rutelinae</taxon>
        <taxon>Popillia</taxon>
    </lineage>
</organism>
<proteinExistence type="predicted"/>
<comment type="caution">
    <text evidence="1">The sequence shown here is derived from an EMBL/GenBank/DDBJ whole genome shotgun (WGS) entry which is preliminary data.</text>
</comment>
<reference evidence="1 2" key="1">
    <citation type="journal article" date="2024" name="BMC Genomics">
        <title>De novo assembly and annotation of Popillia japonica's genome with initial clues to its potential as an invasive pest.</title>
        <authorList>
            <person name="Cucini C."/>
            <person name="Boschi S."/>
            <person name="Funari R."/>
            <person name="Cardaioli E."/>
            <person name="Iannotti N."/>
            <person name="Marturano G."/>
            <person name="Paoli F."/>
            <person name="Bruttini M."/>
            <person name="Carapelli A."/>
            <person name="Frati F."/>
            <person name="Nardi F."/>
        </authorList>
    </citation>
    <scope>NUCLEOTIDE SEQUENCE [LARGE SCALE GENOMIC DNA]</scope>
    <source>
        <strain evidence="1">DMR45628</strain>
    </source>
</reference>
<evidence type="ECO:0000313" key="2">
    <source>
        <dbReference type="Proteomes" id="UP001458880"/>
    </source>
</evidence>
<protein>
    <submittedName>
        <fullName evidence="1">Uncharacterized protein</fullName>
    </submittedName>
</protein>
<keyword evidence="2" id="KW-1185">Reference proteome</keyword>
<evidence type="ECO:0000313" key="1">
    <source>
        <dbReference type="EMBL" id="KAK9751457.1"/>
    </source>
</evidence>
<accession>A0AAW1MYP1</accession>
<dbReference type="AlphaFoldDB" id="A0AAW1MYP1"/>
<sequence>MIKDRGRGPIRKMSWVVVKFVESDEVEAVPLSWFDEKDQICWYPIMARSSLEKAIKSNMPPDKTQWTTYTAIKMSKAVYTNFKIASAKATKACLTSDISDSELLPPKRQKKPVIMSSDESDDSLTFPDIPLQFSKQASGIKRRNEPLRETETHTNVTQISTANRYEPLMESETELEFKTTVIKYLVTNKANIRIIEKDINILKNTAEIEIVNFAYSDSITTFVG</sequence>
<name>A0AAW1MYP1_POPJA</name>